<dbReference type="InterPro" id="IPR036640">
    <property type="entry name" value="ABC1_TM_sf"/>
</dbReference>
<dbReference type="GO" id="GO:0042883">
    <property type="term" value="P:cysteine transport"/>
    <property type="evidence" value="ECO:0007669"/>
    <property type="project" value="InterPro"/>
</dbReference>
<sequence>MNKSRQQELTRWLKQQSVLSRRWLMTSRLLGFVSGVLIIAQAWFLARILHHMIMENIPREALLLPFIQLVLIFILRAWVVWLRERVGFHAGQQIRFEIRRQVLDRLQQAGPAWIQGKPAGSWATLILEQIDDMHDYYARYLPQMALAACVPLLIVVAIFPSNWAAALILLVTAPLIPLFMALVGMGAADANRRNFLALARLSGHFLDRLRGMDTLRIFGRGEAETENIREASQDFRHRTMEVLRLAFLSSGVLEFFTSLSIALVAVYFGFSYLGELNFGSYGTAVTLSSGFLALILAPEFFQPLRDLGTFYHAKAQAVGAADSLKTFLEAPLAHPEQGDQTLDTSEPVTLCAKDLFITSPEGKMLVGPLNFTLSAGQRAVLVGLSGSGKSSLLNALAGFLPYSGSLKVNGVELRNLQPEGWRRMMSWVGQNPQLPASTLRENVLLGNPDASEQQLQQALDKAWVSEFLPQLPDGIDTVVGEQAARLSVGQAQRVAVARALLAPCRLLLLDEPAASLDAHSEQRVMQALTEASTQQTTLMVTHQLEGLTEWDAIWVMENGQIIEQGTYQQLVDANGVFTSLLASRQEEI</sequence>
<name>A0AB35X4E2_9ENTR</name>
<dbReference type="InterPro" id="IPR003439">
    <property type="entry name" value="ABC_transporter-like_ATP-bd"/>
</dbReference>
<dbReference type="InterPro" id="IPR027417">
    <property type="entry name" value="P-loop_NTPase"/>
</dbReference>
<dbReference type="InterPro" id="IPR039421">
    <property type="entry name" value="Type_1_exporter"/>
</dbReference>
<feature type="domain" description="ABC transmembrane type-1" evidence="12">
    <location>
        <begin position="29"/>
        <end position="316"/>
    </location>
</feature>
<dbReference type="InterPro" id="IPR011527">
    <property type="entry name" value="ABC1_TM_dom"/>
</dbReference>
<evidence type="ECO:0000256" key="6">
    <source>
        <dbReference type="ARBA" id="ARBA00022741"/>
    </source>
</evidence>
<dbReference type="GO" id="GO:0140359">
    <property type="term" value="F:ABC-type transporter activity"/>
    <property type="evidence" value="ECO:0007669"/>
    <property type="project" value="InterPro"/>
</dbReference>
<dbReference type="EMBL" id="JAZKKV010000001">
    <property type="protein sequence ID" value="MEE9654436.1"/>
    <property type="molecule type" value="Genomic_DNA"/>
</dbReference>
<evidence type="ECO:0000256" key="5">
    <source>
        <dbReference type="ARBA" id="ARBA00022692"/>
    </source>
</evidence>
<dbReference type="SUPFAM" id="SSF90123">
    <property type="entry name" value="ABC transporter transmembrane region"/>
    <property type="match status" value="1"/>
</dbReference>
<keyword evidence="7" id="KW-0067">ATP-binding</keyword>
<evidence type="ECO:0000256" key="1">
    <source>
        <dbReference type="ARBA" id="ARBA00004429"/>
    </source>
</evidence>
<dbReference type="InterPro" id="IPR003593">
    <property type="entry name" value="AAA+_ATPase"/>
</dbReference>
<dbReference type="RefSeq" id="WP_331388173.1">
    <property type="nucleotide sequence ID" value="NZ_JAZKKV010000001.1"/>
</dbReference>
<keyword evidence="6" id="KW-0547">Nucleotide-binding</keyword>
<dbReference type="Pfam" id="PF00664">
    <property type="entry name" value="ABC_membrane"/>
    <property type="match status" value="1"/>
</dbReference>
<dbReference type="PANTHER" id="PTHR24221:SF261">
    <property type="entry name" value="GLUTATHIONE_L-CYSTEINE TRANSPORT SYSTEM ATP-BINDING_PERMEASE PROTEIN CYDD"/>
    <property type="match status" value="1"/>
</dbReference>
<dbReference type="FunFam" id="3.40.50.300:FF:000980">
    <property type="entry name" value="Cysteine/glutathione ABC transporter permease/ATP-binding protein CydD"/>
    <property type="match status" value="1"/>
</dbReference>
<evidence type="ECO:0000256" key="10">
    <source>
        <dbReference type="SAM" id="Phobius"/>
    </source>
</evidence>
<proteinExistence type="predicted"/>
<evidence type="ECO:0000313" key="14">
    <source>
        <dbReference type="Proteomes" id="UP001331691"/>
    </source>
</evidence>
<dbReference type="GO" id="GO:0034040">
    <property type="term" value="F:ATPase-coupled lipid transmembrane transporter activity"/>
    <property type="evidence" value="ECO:0007669"/>
    <property type="project" value="TreeGrafter"/>
</dbReference>
<dbReference type="CDD" id="cd18584">
    <property type="entry name" value="ABC_6TM_AarD_CydD"/>
    <property type="match status" value="1"/>
</dbReference>
<keyword evidence="9 10" id="KW-0472">Membrane</keyword>
<dbReference type="GO" id="GO:0005524">
    <property type="term" value="F:ATP binding"/>
    <property type="evidence" value="ECO:0007669"/>
    <property type="project" value="UniProtKB-KW"/>
</dbReference>
<feature type="transmembrane region" description="Helical" evidence="10">
    <location>
        <begin position="61"/>
        <end position="82"/>
    </location>
</feature>
<dbReference type="GO" id="GO:0016887">
    <property type="term" value="F:ATP hydrolysis activity"/>
    <property type="evidence" value="ECO:0007669"/>
    <property type="project" value="InterPro"/>
</dbReference>
<feature type="transmembrane region" description="Helical" evidence="10">
    <location>
        <begin position="29"/>
        <end position="49"/>
    </location>
</feature>
<dbReference type="SMART" id="SM00382">
    <property type="entry name" value="AAA"/>
    <property type="match status" value="1"/>
</dbReference>
<dbReference type="Proteomes" id="UP001331691">
    <property type="component" value="Unassembled WGS sequence"/>
</dbReference>
<evidence type="ECO:0000256" key="7">
    <source>
        <dbReference type="ARBA" id="ARBA00022840"/>
    </source>
</evidence>
<accession>A0AB35X4E2</accession>
<keyword evidence="2" id="KW-0813">Transport</keyword>
<feature type="transmembrane region" description="Helical" evidence="10">
    <location>
        <begin position="245"/>
        <end position="270"/>
    </location>
</feature>
<evidence type="ECO:0000256" key="3">
    <source>
        <dbReference type="ARBA" id="ARBA00022475"/>
    </source>
</evidence>
<keyword evidence="8 10" id="KW-1133">Transmembrane helix</keyword>
<evidence type="ECO:0000259" key="11">
    <source>
        <dbReference type="PROSITE" id="PS50893"/>
    </source>
</evidence>
<dbReference type="InterPro" id="IPR014216">
    <property type="entry name" value="ABC_transptr_CydD"/>
</dbReference>
<keyword evidence="14" id="KW-1185">Reference proteome</keyword>
<dbReference type="PROSITE" id="PS50893">
    <property type="entry name" value="ABC_TRANSPORTER_2"/>
    <property type="match status" value="1"/>
</dbReference>
<evidence type="ECO:0000256" key="8">
    <source>
        <dbReference type="ARBA" id="ARBA00022989"/>
    </source>
</evidence>
<dbReference type="Gene3D" id="3.40.50.300">
    <property type="entry name" value="P-loop containing nucleotide triphosphate hydrolases"/>
    <property type="match status" value="1"/>
</dbReference>
<dbReference type="InterPro" id="IPR017871">
    <property type="entry name" value="ABC_transporter-like_CS"/>
</dbReference>
<dbReference type="AlphaFoldDB" id="A0AB35X4E2"/>
<dbReference type="Pfam" id="PF00005">
    <property type="entry name" value="ABC_tran"/>
    <property type="match status" value="1"/>
</dbReference>
<keyword evidence="4" id="KW-0997">Cell inner membrane</keyword>
<keyword evidence="3" id="KW-1003">Cell membrane</keyword>
<evidence type="ECO:0000256" key="2">
    <source>
        <dbReference type="ARBA" id="ARBA00022448"/>
    </source>
</evidence>
<dbReference type="NCBIfam" id="TIGR02857">
    <property type="entry name" value="CydD"/>
    <property type="match status" value="1"/>
</dbReference>
<protein>
    <submittedName>
        <fullName evidence="13">Cysteine/glutathione ABC transporter permease/ATP-binding protein CydD</fullName>
    </submittedName>
</protein>
<evidence type="ECO:0000259" key="12">
    <source>
        <dbReference type="PROSITE" id="PS50929"/>
    </source>
</evidence>
<gene>
    <name evidence="13" type="primary">cydD</name>
    <name evidence="13" type="ORF">V4836_09745</name>
</gene>
<organism evidence="13 14">
    <name type="scientific">Kluyvera ascorbata</name>
    <dbReference type="NCBI Taxonomy" id="51288"/>
    <lineage>
        <taxon>Bacteria</taxon>
        <taxon>Pseudomonadati</taxon>
        <taxon>Pseudomonadota</taxon>
        <taxon>Gammaproteobacteria</taxon>
        <taxon>Enterobacterales</taxon>
        <taxon>Enterobacteriaceae</taxon>
        <taxon>Kluyvera</taxon>
    </lineage>
</organism>
<dbReference type="FunFam" id="1.20.1560.10:FF:000039">
    <property type="entry name" value="Cysteine/glutathione ABC transporter permease/ATP-binding protein CydD"/>
    <property type="match status" value="1"/>
</dbReference>
<keyword evidence="5 10" id="KW-0812">Transmembrane</keyword>
<feature type="transmembrane region" description="Helical" evidence="10">
    <location>
        <begin position="165"/>
        <end position="188"/>
    </location>
</feature>
<evidence type="ECO:0000256" key="4">
    <source>
        <dbReference type="ARBA" id="ARBA00022519"/>
    </source>
</evidence>
<reference evidence="13 14" key="1">
    <citation type="submission" date="2023-10" db="EMBL/GenBank/DDBJ databases">
        <title>Wastewater isolates of ESBL- and carbapenemase-producing Gram-negative bacteria from New Zealand.</title>
        <authorList>
            <person name="Straub C."/>
            <person name="Weaver L."/>
            <person name="Cornelius A."/>
            <person name="Mcgill E."/>
            <person name="Dyet K."/>
            <person name="White L."/>
            <person name="Pattis I."/>
        </authorList>
    </citation>
    <scope>NUCLEOTIDE SEQUENCE [LARGE SCALE GENOMIC DNA]</scope>
    <source>
        <strain evidence="13 14">ESBL09</strain>
    </source>
</reference>
<feature type="domain" description="ABC transporter" evidence="11">
    <location>
        <begin position="350"/>
        <end position="583"/>
    </location>
</feature>
<evidence type="ECO:0000313" key="13">
    <source>
        <dbReference type="EMBL" id="MEE9654436.1"/>
    </source>
</evidence>
<dbReference type="PROSITE" id="PS00211">
    <property type="entry name" value="ABC_TRANSPORTER_1"/>
    <property type="match status" value="1"/>
</dbReference>
<feature type="transmembrane region" description="Helical" evidence="10">
    <location>
        <begin position="140"/>
        <end position="159"/>
    </location>
</feature>
<dbReference type="GO" id="GO:0005886">
    <property type="term" value="C:plasma membrane"/>
    <property type="evidence" value="ECO:0007669"/>
    <property type="project" value="UniProtKB-SubCell"/>
</dbReference>
<comment type="subcellular location">
    <subcellularLocation>
        <location evidence="1">Cell inner membrane</location>
        <topology evidence="1">Multi-pass membrane protein</topology>
    </subcellularLocation>
</comment>
<dbReference type="PROSITE" id="PS50929">
    <property type="entry name" value="ABC_TM1F"/>
    <property type="match status" value="1"/>
</dbReference>
<dbReference type="NCBIfam" id="NF008379">
    <property type="entry name" value="PRK11174.1"/>
    <property type="match status" value="1"/>
</dbReference>
<evidence type="ECO:0000256" key="9">
    <source>
        <dbReference type="ARBA" id="ARBA00023136"/>
    </source>
</evidence>
<dbReference type="SUPFAM" id="SSF52540">
    <property type="entry name" value="P-loop containing nucleoside triphosphate hydrolases"/>
    <property type="match status" value="1"/>
</dbReference>
<comment type="caution">
    <text evidence="13">The sequence shown here is derived from an EMBL/GenBank/DDBJ whole genome shotgun (WGS) entry which is preliminary data.</text>
</comment>
<dbReference type="Gene3D" id="1.20.1560.10">
    <property type="entry name" value="ABC transporter type 1, transmembrane domain"/>
    <property type="match status" value="1"/>
</dbReference>
<dbReference type="PANTHER" id="PTHR24221">
    <property type="entry name" value="ATP-BINDING CASSETTE SUB-FAMILY B"/>
    <property type="match status" value="1"/>
</dbReference>